<evidence type="ECO:0000313" key="1">
    <source>
        <dbReference type="EMBL" id="KOS68885.1"/>
    </source>
</evidence>
<sequence>MRKSLALLLLILLIVPFAYVEQKKRIYENRTQQYLTKEMEYAEADIKSLECKWHFFGLPNYWVSVIFTDEENIEYVYFVHDREQPLQFEYYSLDGSTPTSDELKHYEPHD</sequence>
<gene>
    <name evidence="1" type="ORF">AEA09_10250</name>
</gene>
<proteinExistence type="predicted"/>
<dbReference type="RefSeq" id="WP_053583738.1">
    <property type="nucleotide sequence ID" value="NZ_LGRV01000003.1"/>
</dbReference>
<evidence type="ECO:0008006" key="3">
    <source>
        <dbReference type="Google" id="ProtNLM"/>
    </source>
</evidence>
<comment type="caution">
    <text evidence="1">The sequence shown here is derived from an EMBL/GenBank/DDBJ whole genome shotgun (WGS) entry which is preliminary data.</text>
</comment>
<dbReference type="EMBL" id="LGRV01000003">
    <property type="protein sequence ID" value="KOS68885.1"/>
    <property type="molecule type" value="Genomic_DNA"/>
</dbReference>
<name>A0ABR5K1T4_9BACI</name>
<accession>A0ABR5K1T4</accession>
<organism evidence="1 2">
    <name type="scientific">Lysinibacillus contaminans</name>
    <dbReference type="NCBI Taxonomy" id="1293441"/>
    <lineage>
        <taxon>Bacteria</taxon>
        <taxon>Bacillati</taxon>
        <taxon>Bacillota</taxon>
        <taxon>Bacilli</taxon>
        <taxon>Bacillales</taxon>
        <taxon>Bacillaceae</taxon>
        <taxon>Lysinibacillus</taxon>
    </lineage>
</organism>
<protein>
    <recommendedName>
        <fullName evidence="3">DUF3139 domain-containing protein</fullName>
    </recommendedName>
</protein>
<evidence type="ECO:0000313" key="2">
    <source>
        <dbReference type="Proteomes" id="UP000050668"/>
    </source>
</evidence>
<reference evidence="2" key="1">
    <citation type="submission" date="2015-07" db="EMBL/GenBank/DDBJ databases">
        <title>Fjat-14205 dsm 2895.</title>
        <authorList>
            <person name="Liu B."/>
            <person name="Wang J."/>
            <person name="Zhu Y."/>
            <person name="Liu G."/>
            <person name="Chen Q."/>
            <person name="Chen Z."/>
            <person name="Lan J."/>
            <person name="Che J."/>
            <person name="Ge C."/>
            <person name="Shi H."/>
            <person name="Pan Z."/>
            <person name="Liu X."/>
        </authorList>
    </citation>
    <scope>NUCLEOTIDE SEQUENCE [LARGE SCALE GENOMIC DNA]</scope>
    <source>
        <strain evidence="2">DSM 25560</strain>
    </source>
</reference>
<dbReference type="Proteomes" id="UP000050668">
    <property type="component" value="Unassembled WGS sequence"/>
</dbReference>
<keyword evidence="2" id="KW-1185">Reference proteome</keyword>